<name>A0A852PJT0_HAEHA</name>
<evidence type="ECO:0000259" key="1">
    <source>
        <dbReference type="Pfam" id="PF13276"/>
    </source>
</evidence>
<reference evidence="2 3" key="1">
    <citation type="submission" date="2020-07" db="EMBL/GenBank/DDBJ databases">
        <title>Genus Haemophilus, Bergeys manual.</title>
        <authorList>
            <person name="Noerskov-Lauritsen N."/>
        </authorList>
    </citation>
    <scope>NUCLEOTIDE SEQUENCE [LARGE SCALE GENOMIC DNA]</scope>
    <source>
        <strain evidence="2 3">CCUG30047</strain>
    </source>
</reference>
<feature type="domain" description="HTH-like" evidence="1">
    <location>
        <begin position="47"/>
        <end position="93"/>
    </location>
</feature>
<dbReference type="RefSeq" id="WP_179228053.1">
    <property type="nucleotide sequence ID" value="NZ_JACBKA010000024.1"/>
</dbReference>
<accession>A0A852PJT0</accession>
<dbReference type="Proteomes" id="UP000590599">
    <property type="component" value="Unassembled WGS sequence"/>
</dbReference>
<gene>
    <name evidence="2" type="ORF">HZI69_08700</name>
</gene>
<sequence>MQTSGRSRATEIIQKLRTRYPLKWLLGFAQLARSTFFAKLQIKPDKDEQLKKAIKRIKANHPDYGYRRVHACLPTVNHKKIQRLMQVLGLQNRVLGVRASPPLPSKSSFQLIIKYLRAVLDN</sequence>
<dbReference type="Pfam" id="PF13276">
    <property type="entry name" value="HTH_21"/>
    <property type="match status" value="1"/>
</dbReference>
<evidence type="ECO:0000313" key="3">
    <source>
        <dbReference type="Proteomes" id="UP000590599"/>
    </source>
</evidence>
<evidence type="ECO:0000313" key="2">
    <source>
        <dbReference type="EMBL" id="NYA27906.1"/>
    </source>
</evidence>
<proteinExistence type="predicted"/>
<protein>
    <submittedName>
        <fullName evidence="2">Transposase</fullName>
    </submittedName>
</protein>
<organism evidence="2 3">
    <name type="scientific">Haemophilus haemolyticus</name>
    <dbReference type="NCBI Taxonomy" id="726"/>
    <lineage>
        <taxon>Bacteria</taxon>
        <taxon>Pseudomonadati</taxon>
        <taxon>Pseudomonadota</taxon>
        <taxon>Gammaproteobacteria</taxon>
        <taxon>Pasteurellales</taxon>
        <taxon>Pasteurellaceae</taxon>
        <taxon>Haemophilus</taxon>
    </lineage>
</organism>
<dbReference type="AlphaFoldDB" id="A0A852PJT0"/>
<comment type="caution">
    <text evidence="2">The sequence shown here is derived from an EMBL/GenBank/DDBJ whole genome shotgun (WGS) entry which is preliminary data.</text>
</comment>
<dbReference type="EMBL" id="JACBKA010000024">
    <property type="protein sequence ID" value="NYA27906.1"/>
    <property type="molecule type" value="Genomic_DNA"/>
</dbReference>
<dbReference type="InterPro" id="IPR025948">
    <property type="entry name" value="HTH-like_dom"/>
</dbReference>